<dbReference type="PANTHER" id="PTHR34219">
    <property type="entry name" value="IRON-REGULATED INNER MEMBRANE PROTEIN-RELATED"/>
    <property type="match status" value="1"/>
</dbReference>
<dbReference type="Proteomes" id="UP001597375">
    <property type="component" value="Unassembled WGS sequence"/>
</dbReference>
<proteinExistence type="predicted"/>
<feature type="transmembrane region" description="Helical" evidence="1">
    <location>
        <begin position="137"/>
        <end position="158"/>
    </location>
</feature>
<protein>
    <submittedName>
        <fullName evidence="2">PepSY-associated TM helix domain-containing protein</fullName>
    </submittedName>
</protein>
<keyword evidence="1" id="KW-0472">Membrane</keyword>
<name>A0ABW5D7L6_9BACT</name>
<evidence type="ECO:0000313" key="2">
    <source>
        <dbReference type="EMBL" id="MFD2256575.1"/>
    </source>
</evidence>
<feature type="transmembrane region" description="Helical" evidence="1">
    <location>
        <begin position="336"/>
        <end position="356"/>
    </location>
</feature>
<reference evidence="3" key="1">
    <citation type="journal article" date="2019" name="Int. J. Syst. Evol. Microbiol.">
        <title>The Global Catalogue of Microorganisms (GCM) 10K type strain sequencing project: providing services to taxonomists for standard genome sequencing and annotation.</title>
        <authorList>
            <consortium name="The Broad Institute Genomics Platform"/>
            <consortium name="The Broad Institute Genome Sequencing Center for Infectious Disease"/>
            <person name="Wu L."/>
            <person name="Ma J."/>
        </authorList>
    </citation>
    <scope>NUCLEOTIDE SEQUENCE [LARGE SCALE GENOMIC DNA]</scope>
    <source>
        <strain evidence="3">CGMCC 4.7106</strain>
    </source>
</reference>
<evidence type="ECO:0000313" key="3">
    <source>
        <dbReference type="Proteomes" id="UP001597375"/>
    </source>
</evidence>
<dbReference type="EMBL" id="JBHUIT010000008">
    <property type="protein sequence ID" value="MFD2256575.1"/>
    <property type="molecule type" value="Genomic_DNA"/>
</dbReference>
<dbReference type="InterPro" id="IPR005625">
    <property type="entry name" value="PepSY-ass_TM"/>
</dbReference>
<keyword evidence="1" id="KW-1133">Transmembrane helix</keyword>
<keyword evidence="1" id="KW-0812">Transmembrane</keyword>
<organism evidence="2 3">
    <name type="scientific">Luteolibacter algae</name>
    <dbReference type="NCBI Taxonomy" id="454151"/>
    <lineage>
        <taxon>Bacteria</taxon>
        <taxon>Pseudomonadati</taxon>
        <taxon>Verrucomicrobiota</taxon>
        <taxon>Verrucomicrobiia</taxon>
        <taxon>Verrucomicrobiales</taxon>
        <taxon>Verrucomicrobiaceae</taxon>
        <taxon>Luteolibacter</taxon>
    </lineage>
</organism>
<accession>A0ABW5D7L6</accession>
<dbReference type="Pfam" id="PF03929">
    <property type="entry name" value="PepSY_TM"/>
    <property type="match status" value="1"/>
</dbReference>
<comment type="caution">
    <text evidence="2">The sequence shown here is derived from an EMBL/GenBank/DDBJ whole genome shotgun (WGS) entry which is preliminary data.</text>
</comment>
<dbReference type="RefSeq" id="WP_386819864.1">
    <property type="nucleotide sequence ID" value="NZ_JBHUIT010000008.1"/>
</dbReference>
<dbReference type="PANTHER" id="PTHR34219:SF3">
    <property type="entry name" value="BLL7967 PROTEIN"/>
    <property type="match status" value="1"/>
</dbReference>
<feature type="transmembrane region" description="Helical" evidence="1">
    <location>
        <begin position="9"/>
        <end position="35"/>
    </location>
</feature>
<feature type="transmembrane region" description="Helical" evidence="1">
    <location>
        <begin position="190"/>
        <end position="213"/>
    </location>
</feature>
<sequence>MKIIRKSIFWLHLVVGLLAGVLVLVMAVTGITLAYERQLTVLADNFGIDAPEDAQQLGIEEILASHTSKPPSSITVESDLSQPVALQYGREKTEFIHPYTGASLGEGNTVVRSFFKTMLTWHRWLGREGAQRDMGKALIGAGNLMFLFLVVSGIYLWFPKKWSVKGLKAVTLLQKRLKGRARDWSWHNVFGFWAALPLLIVVSCGTVISYPWATALVFSIAGEKMPQRKRHGGGDHGENKPLSTAGLDAALASVKNANPDWETIQLQLPAGKAAKFTVSDSHRGRPDKRREVMVEMPTAEILKTEGFESFGTGRKARTWIRWIHTGEAGGLPGQTIAGLAAASSIILVWTGFALAWRRFTKRKSRKTDTPATA</sequence>
<evidence type="ECO:0000256" key="1">
    <source>
        <dbReference type="SAM" id="Phobius"/>
    </source>
</evidence>
<keyword evidence="3" id="KW-1185">Reference proteome</keyword>
<gene>
    <name evidence="2" type="ORF">ACFSSA_07805</name>
</gene>